<dbReference type="GO" id="GO:0001725">
    <property type="term" value="C:stress fiber"/>
    <property type="evidence" value="ECO:0007669"/>
    <property type="project" value="TreeGrafter"/>
</dbReference>
<keyword evidence="9" id="KW-1185">Reference proteome</keyword>
<dbReference type="GO" id="GO:0051496">
    <property type="term" value="P:positive regulation of stress fiber assembly"/>
    <property type="evidence" value="ECO:0007669"/>
    <property type="project" value="TreeGrafter"/>
</dbReference>
<evidence type="ECO:0000256" key="1">
    <source>
        <dbReference type="ARBA" id="ARBA00022723"/>
    </source>
</evidence>
<dbReference type="Pfam" id="PF17820">
    <property type="entry name" value="PDZ_6"/>
    <property type="match status" value="1"/>
</dbReference>
<feature type="domain" description="LIM zinc-binding" evidence="6">
    <location>
        <begin position="902"/>
        <end position="968"/>
    </location>
</feature>
<dbReference type="Pfam" id="PF00412">
    <property type="entry name" value="LIM"/>
    <property type="match status" value="1"/>
</dbReference>
<feature type="compositionally biased region" description="Polar residues" evidence="5">
    <location>
        <begin position="214"/>
        <end position="223"/>
    </location>
</feature>
<dbReference type="OrthoDB" id="15627at2759"/>
<evidence type="ECO:0000256" key="5">
    <source>
        <dbReference type="SAM" id="MobiDB-lite"/>
    </source>
</evidence>
<evidence type="ECO:0000256" key="2">
    <source>
        <dbReference type="ARBA" id="ARBA00022833"/>
    </source>
</evidence>
<evidence type="ECO:0000313" key="9">
    <source>
        <dbReference type="Proteomes" id="UP000277928"/>
    </source>
</evidence>
<keyword evidence="3 4" id="KW-0440">LIM domain</keyword>
<feature type="compositionally biased region" description="Basic and acidic residues" evidence="5">
    <location>
        <begin position="638"/>
        <end position="650"/>
    </location>
</feature>
<feature type="domain" description="PDZ" evidence="7">
    <location>
        <begin position="404"/>
        <end position="490"/>
    </location>
</feature>
<dbReference type="OMA" id="HKISYWM"/>
<name>A0A3P6V8N9_LITSI</name>
<dbReference type="GO" id="GO:0046872">
    <property type="term" value="F:metal ion binding"/>
    <property type="evidence" value="ECO:0007669"/>
    <property type="project" value="UniProtKB-KW"/>
</dbReference>
<dbReference type="InterPro" id="IPR041489">
    <property type="entry name" value="PDZ_6"/>
</dbReference>
<dbReference type="GO" id="GO:0032034">
    <property type="term" value="F:myosin II head/neck binding"/>
    <property type="evidence" value="ECO:0007669"/>
    <property type="project" value="TreeGrafter"/>
</dbReference>
<feature type="region of interest" description="Disordered" evidence="5">
    <location>
        <begin position="1"/>
        <end position="42"/>
    </location>
</feature>
<feature type="region of interest" description="Disordered" evidence="5">
    <location>
        <begin position="803"/>
        <end position="897"/>
    </location>
</feature>
<dbReference type="PROSITE" id="PS50106">
    <property type="entry name" value="PDZ"/>
    <property type="match status" value="1"/>
</dbReference>
<dbReference type="PROSITE" id="PS00478">
    <property type="entry name" value="LIM_DOMAIN_1"/>
    <property type="match status" value="1"/>
</dbReference>
<accession>A0A3P6V8N9</accession>
<gene>
    <name evidence="8" type="ORF">NLS_LOCUS7563</name>
</gene>
<dbReference type="SUPFAM" id="SSF50156">
    <property type="entry name" value="PDZ domain-like"/>
    <property type="match status" value="1"/>
</dbReference>
<feature type="compositionally biased region" description="Polar residues" evidence="5">
    <location>
        <begin position="548"/>
        <end position="565"/>
    </location>
</feature>
<feature type="compositionally biased region" description="Basic residues" evidence="5">
    <location>
        <begin position="538"/>
        <end position="547"/>
    </location>
</feature>
<dbReference type="PROSITE" id="PS50023">
    <property type="entry name" value="LIM_DOMAIN_2"/>
    <property type="match status" value="1"/>
</dbReference>
<evidence type="ECO:0000256" key="4">
    <source>
        <dbReference type="PROSITE-ProRule" id="PRU00125"/>
    </source>
</evidence>
<keyword evidence="1 4" id="KW-0479">Metal-binding</keyword>
<dbReference type="InterPro" id="IPR036034">
    <property type="entry name" value="PDZ_sf"/>
</dbReference>
<dbReference type="SMART" id="SM00228">
    <property type="entry name" value="PDZ"/>
    <property type="match status" value="1"/>
</dbReference>
<evidence type="ECO:0000256" key="3">
    <source>
        <dbReference type="ARBA" id="ARBA00023038"/>
    </source>
</evidence>
<keyword evidence="2 4" id="KW-0862">Zinc</keyword>
<feature type="compositionally biased region" description="Polar residues" evidence="5">
    <location>
        <begin position="112"/>
        <end position="125"/>
    </location>
</feature>
<feature type="region of interest" description="Disordered" evidence="5">
    <location>
        <begin position="214"/>
        <end position="242"/>
    </location>
</feature>
<dbReference type="Proteomes" id="UP000277928">
    <property type="component" value="Unassembled WGS sequence"/>
</dbReference>
<dbReference type="PANTHER" id="PTHR15551:SF3">
    <property type="entry name" value="LIM AND CALPONIN HOMOLOGY DOMAINS-CONTAINING PROTEIN 1"/>
    <property type="match status" value="1"/>
</dbReference>
<dbReference type="EMBL" id="UYRX01000801">
    <property type="protein sequence ID" value="VDK86334.1"/>
    <property type="molecule type" value="Genomic_DNA"/>
</dbReference>
<evidence type="ECO:0008006" key="10">
    <source>
        <dbReference type="Google" id="ProtNLM"/>
    </source>
</evidence>
<feature type="region of interest" description="Disordered" evidence="5">
    <location>
        <begin position="153"/>
        <end position="185"/>
    </location>
</feature>
<feature type="compositionally biased region" description="Basic and acidic residues" evidence="5">
    <location>
        <begin position="813"/>
        <end position="822"/>
    </location>
</feature>
<dbReference type="PANTHER" id="PTHR15551">
    <property type="entry name" value="LIM DOMAIN ONLY 7"/>
    <property type="match status" value="1"/>
</dbReference>
<dbReference type="InterPro" id="IPR001781">
    <property type="entry name" value="Znf_LIM"/>
</dbReference>
<dbReference type="GO" id="GO:0051893">
    <property type="term" value="P:regulation of focal adhesion assembly"/>
    <property type="evidence" value="ECO:0007669"/>
    <property type="project" value="TreeGrafter"/>
</dbReference>
<feature type="region of interest" description="Disordered" evidence="5">
    <location>
        <begin position="59"/>
        <end position="127"/>
    </location>
</feature>
<dbReference type="Gene3D" id="2.10.110.10">
    <property type="entry name" value="Cysteine Rich Protein"/>
    <property type="match status" value="1"/>
</dbReference>
<feature type="compositionally biased region" description="Polar residues" evidence="5">
    <location>
        <begin position="845"/>
        <end position="854"/>
    </location>
</feature>
<reference evidence="8 9" key="1">
    <citation type="submission" date="2018-08" db="EMBL/GenBank/DDBJ databases">
        <authorList>
            <person name="Laetsch R D."/>
            <person name="Stevens L."/>
            <person name="Kumar S."/>
            <person name="Blaxter L. M."/>
        </authorList>
    </citation>
    <scope>NUCLEOTIDE SEQUENCE [LARGE SCALE GENOMIC DNA]</scope>
</reference>
<evidence type="ECO:0000313" key="8">
    <source>
        <dbReference type="EMBL" id="VDK86334.1"/>
    </source>
</evidence>
<organism evidence="8 9">
    <name type="scientific">Litomosoides sigmodontis</name>
    <name type="common">Filarial nematode worm</name>
    <dbReference type="NCBI Taxonomy" id="42156"/>
    <lineage>
        <taxon>Eukaryota</taxon>
        <taxon>Metazoa</taxon>
        <taxon>Ecdysozoa</taxon>
        <taxon>Nematoda</taxon>
        <taxon>Chromadorea</taxon>
        <taxon>Rhabditida</taxon>
        <taxon>Spirurina</taxon>
        <taxon>Spiruromorpha</taxon>
        <taxon>Filarioidea</taxon>
        <taxon>Onchocercidae</taxon>
        <taxon>Litomosoides</taxon>
    </lineage>
</organism>
<feature type="region of interest" description="Disordered" evidence="5">
    <location>
        <begin position="528"/>
        <end position="565"/>
    </location>
</feature>
<dbReference type="STRING" id="42156.A0A3P6V8N9"/>
<feature type="compositionally biased region" description="Low complexity" evidence="5">
    <location>
        <begin position="59"/>
        <end position="84"/>
    </location>
</feature>
<sequence length="974" mass="106465">MERNCCLIPNPSLSEEHQEDSGIENNCRGSSVDDHSPATSVDFYPSIELSQLDTRHYSLTSSLSPSPQSHQQHCSQHPQLPSSSIRSFPEKSFTHPIRNYSSSSGSSSSGSTTATEHTYSIPSTSKLHRTRSVNTFNSSVYLFLNDDILETEKNKPSQSRSDNSQKYLLGEPSDSDSDLPAPPDYLLPATLAGKQSVTSGNNLYGRSEYINMKGNSSNTSLSVTKREPLSTLSGKRNTPMPATESVSIGIIESCREHSAASVTSVKFPAPRQTNSSSSHNCTKIMTNERSDDDAQVITNDNTNKSKQVASQFLPYTSTTLSSVQARGHHVATIDGTYPRTSPKFSRTTRMTNDVHEVAVPKSQLKTVDIQFEDKPGAAYQPSNLDRSNTKMGLQNTAGETINVKINLNNEDGTDARKHFGFTVTGGKDKSAPVKIDAVIVGTPADQAGLQVGDLVLSINGESLADRYYQCVVRMLHEAERVGDVELRIRRSDNSVIGPRISTENPTPAIDQRSAFSFDQKRALFDDKYASKGSASSRGTRKPKHSSPTHKWSSANLSKQPENAPSVTVAAVAHNVKDGVITRSNSALSSSVSNPDDDDPRMAYVSGKYAMRHSRERFSSRTSLASSASCSVTGGGGDPDYRVTSLHDKPKPGKLTDFIPEVERKTDIGCDQDDGASAYSSNFSRRESDLDGFTNLFTTEDDGEVPLVLRNYDVTPVRSITTSPIQHKISYWMKKDEARTMSLPRNIGGEYRRNGYVVPCNLQSTIKSTIQRNVAMTEGNGIDGSSNDQVKTADSRDWREMIEQQRLPSSGGPESRHRVDVESKLQVTSRHALQSEAARMKKSDSGTDNLSSVDQFRSLEGSQSVASNSSRANASDEPNSRKAAISKSSSNTDEPVLSVSGKHRCSHCNMELGRGAAMIIESLNLFYHLSCFRCYVCKMTLGNGTRGTDVRVRDSKLHCQNCYSSKESGLKFSKV</sequence>
<proteinExistence type="predicted"/>
<feature type="compositionally biased region" description="Low complexity" evidence="5">
    <location>
        <begin position="861"/>
        <end position="874"/>
    </location>
</feature>
<dbReference type="CDD" id="cd08368">
    <property type="entry name" value="LIM"/>
    <property type="match status" value="1"/>
</dbReference>
<dbReference type="CDD" id="cd00136">
    <property type="entry name" value="PDZ_canonical"/>
    <property type="match status" value="1"/>
</dbReference>
<feature type="compositionally biased region" description="Low complexity" evidence="5">
    <location>
        <begin position="101"/>
        <end position="111"/>
    </location>
</feature>
<feature type="region of interest" description="Disordered" evidence="5">
    <location>
        <begin position="619"/>
        <end position="654"/>
    </location>
</feature>
<dbReference type="SMART" id="SM00132">
    <property type="entry name" value="LIM"/>
    <property type="match status" value="1"/>
</dbReference>
<dbReference type="Gene3D" id="2.30.42.10">
    <property type="match status" value="1"/>
</dbReference>
<evidence type="ECO:0000259" key="7">
    <source>
        <dbReference type="PROSITE" id="PS50106"/>
    </source>
</evidence>
<feature type="compositionally biased region" description="Low complexity" evidence="5">
    <location>
        <begin position="619"/>
        <end position="630"/>
    </location>
</feature>
<evidence type="ECO:0000259" key="6">
    <source>
        <dbReference type="PROSITE" id="PS50023"/>
    </source>
</evidence>
<feature type="compositionally biased region" description="Polar residues" evidence="5">
    <location>
        <begin position="156"/>
        <end position="166"/>
    </location>
</feature>
<dbReference type="AlphaFoldDB" id="A0A3P6V8N9"/>
<protein>
    <recommendedName>
        <fullName evidence="10">PDZ domain-containing protein</fullName>
    </recommendedName>
</protein>
<dbReference type="InterPro" id="IPR001478">
    <property type="entry name" value="PDZ"/>
</dbReference>